<comment type="subcellular location">
    <subcellularLocation>
        <location evidence="1">Nucleus</location>
    </subcellularLocation>
</comment>
<evidence type="ECO:0000256" key="7">
    <source>
        <dbReference type="SAM" id="Phobius"/>
    </source>
</evidence>
<evidence type="ECO:0000256" key="3">
    <source>
        <dbReference type="ARBA" id="ARBA00023125"/>
    </source>
</evidence>
<sequence length="448" mass="50208">MEDVVGFRFRPTEEEIIAYYLERKLRGLEFPVHVISEVGMNALEPWDLPVYSAIQSDDRVWYFFTAPHYMDAKKTRINRKTPAGFWKVTGKDRLVRDRNGREIGLKRTLVFHTGRSPHGVGTCWAMQEFHYKDATRLYRKPYVVCRLKSKPDDRSASNSGNQIAVNLVLQENDDLSFDLQSILDNDVFPGGLILPVERPSSSNVSVNEPNASRSLLDTSEQDDDFVNSLLLTDEDEHIHEETVQAHPHDFKPAKLLRGYVETAHPQKRELVETPSLFRVDSQDDSILHAFSGSVAQMDGVGLCKKEEASLSHEKILKTVQISGKAETSTLFRGHLYRGRSQGNSMLRTRDVAEMTGGVVAQMGGGALHEKEETSLSHEKIPKKVQISGKASSKSLSDGSNGSSRKSSFLCQETPPSSHKQDPPSVYIVNIVVALILLAFFVREMASLH</sequence>
<organism evidence="9">
    <name type="scientific">Litchi chinensis</name>
    <name type="common">Lychee</name>
    <dbReference type="NCBI Taxonomy" id="151069"/>
    <lineage>
        <taxon>Eukaryota</taxon>
        <taxon>Viridiplantae</taxon>
        <taxon>Streptophyta</taxon>
        <taxon>Embryophyta</taxon>
        <taxon>Tracheophyta</taxon>
        <taxon>Spermatophyta</taxon>
        <taxon>Magnoliopsida</taxon>
        <taxon>eudicotyledons</taxon>
        <taxon>Gunneridae</taxon>
        <taxon>Pentapetalae</taxon>
        <taxon>rosids</taxon>
        <taxon>malvids</taxon>
        <taxon>Sapindales</taxon>
        <taxon>Sapindaceae</taxon>
        <taxon>Litchi</taxon>
    </lineage>
</organism>
<keyword evidence="7" id="KW-0812">Transmembrane</keyword>
<dbReference type="GO" id="GO:0003677">
    <property type="term" value="F:DNA binding"/>
    <property type="evidence" value="ECO:0007669"/>
    <property type="project" value="UniProtKB-KW"/>
</dbReference>
<evidence type="ECO:0000256" key="5">
    <source>
        <dbReference type="ARBA" id="ARBA00023242"/>
    </source>
</evidence>
<feature type="compositionally biased region" description="Low complexity" evidence="6">
    <location>
        <begin position="387"/>
        <end position="407"/>
    </location>
</feature>
<keyword evidence="3" id="KW-0238">DNA-binding</keyword>
<evidence type="ECO:0000313" key="9">
    <source>
        <dbReference type="EMBL" id="UBT01675.1"/>
    </source>
</evidence>
<dbReference type="InterPro" id="IPR003441">
    <property type="entry name" value="NAC-dom"/>
</dbReference>
<feature type="compositionally biased region" description="Basic and acidic residues" evidence="6">
    <location>
        <begin position="367"/>
        <end position="381"/>
    </location>
</feature>
<keyword evidence="7" id="KW-0472">Membrane</keyword>
<feature type="region of interest" description="Disordered" evidence="6">
    <location>
        <begin position="367"/>
        <end position="421"/>
    </location>
</feature>
<evidence type="ECO:0000256" key="4">
    <source>
        <dbReference type="ARBA" id="ARBA00023163"/>
    </source>
</evidence>
<protein>
    <submittedName>
        <fullName evidence="9">NAC transcription factor 71</fullName>
    </submittedName>
</protein>
<evidence type="ECO:0000259" key="8">
    <source>
        <dbReference type="PROSITE" id="PS51005"/>
    </source>
</evidence>
<reference evidence="9" key="1">
    <citation type="submission" date="2020-03" db="EMBL/GenBank/DDBJ databases">
        <title>LcNAC40-LcVPE regulatory module contributes to fruit abscission by promoting autolytic programmed cell death in litchi.</title>
        <authorList>
            <person name="Li C."/>
            <person name="Ning X."/>
            <person name="Zhao M."/>
            <person name="Wen Z."/>
            <person name="Kou L."/>
            <person name="Ma X."/>
            <person name="Peng M."/>
            <person name="Yang Y."/>
            <person name="Wu H."/>
            <person name="Li J."/>
        </authorList>
    </citation>
    <scope>NUCLEOTIDE SEQUENCE</scope>
</reference>
<feature type="domain" description="NAC" evidence="8">
    <location>
        <begin position="3"/>
        <end position="150"/>
    </location>
</feature>
<feature type="transmembrane region" description="Helical" evidence="7">
    <location>
        <begin position="424"/>
        <end position="441"/>
    </location>
</feature>
<keyword evidence="7" id="KW-1133">Transmembrane helix</keyword>
<keyword evidence="2" id="KW-0805">Transcription regulation</keyword>
<dbReference type="PROSITE" id="PS51005">
    <property type="entry name" value="NAC"/>
    <property type="match status" value="1"/>
</dbReference>
<evidence type="ECO:0000256" key="1">
    <source>
        <dbReference type="ARBA" id="ARBA00004123"/>
    </source>
</evidence>
<dbReference type="GO" id="GO:0005634">
    <property type="term" value="C:nucleus"/>
    <property type="evidence" value="ECO:0007669"/>
    <property type="project" value="UniProtKB-SubCell"/>
</dbReference>
<evidence type="ECO:0000256" key="2">
    <source>
        <dbReference type="ARBA" id="ARBA00023015"/>
    </source>
</evidence>
<dbReference type="PANTHER" id="PTHR31989">
    <property type="entry name" value="NAC DOMAIN-CONTAINING PROTEIN 82-RELATED"/>
    <property type="match status" value="1"/>
</dbReference>
<proteinExistence type="evidence at transcript level"/>
<dbReference type="SUPFAM" id="SSF101941">
    <property type="entry name" value="NAC domain"/>
    <property type="match status" value="1"/>
</dbReference>
<dbReference type="Gene3D" id="2.170.150.80">
    <property type="entry name" value="NAC domain"/>
    <property type="match status" value="1"/>
</dbReference>
<accession>A0A8K1I002</accession>
<dbReference type="Pfam" id="PF02365">
    <property type="entry name" value="NAM"/>
    <property type="match status" value="1"/>
</dbReference>
<dbReference type="GO" id="GO:0006355">
    <property type="term" value="P:regulation of DNA-templated transcription"/>
    <property type="evidence" value="ECO:0007669"/>
    <property type="project" value="InterPro"/>
</dbReference>
<keyword evidence="5" id="KW-0539">Nucleus</keyword>
<evidence type="ECO:0000256" key="6">
    <source>
        <dbReference type="SAM" id="MobiDB-lite"/>
    </source>
</evidence>
<keyword evidence="4" id="KW-0804">Transcription</keyword>
<feature type="compositionally biased region" description="Polar residues" evidence="6">
    <location>
        <begin position="408"/>
        <end position="417"/>
    </location>
</feature>
<dbReference type="AlphaFoldDB" id="A0A8K1I002"/>
<dbReference type="InterPro" id="IPR036093">
    <property type="entry name" value="NAC_dom_sf"/>
</dbReference>
<dbReference type="EMBL" id="MT275559">
    <property type="protein sequence ID" value="UBT01675.1"/>
    <property type="molecule type" value="mRNA"/>
</dbReference>
<name>A0A8K1I002_LITCN</name>